<dbReference type="InterPro" id="IPR036388">
    <property type="entry name" value="WH-like_DNA-bd_sf"/>
</dbReference>
<dbReference type="Gene3D" id="1.10.10.10">
    <property type="entry name" value="Winged helix-like DNA-binding domain superfamily/Winged helix DNA-binding domain"/>
    <property type="match status" value="1"/>
</dbReference>
<evidence type="ECO:0000256" key="1">
    <source>
        <dbReference type="SAM" id="MobiDB-lite"/>
    </source>
</evidence>
<dbReference type="InterPro" id="IPR013324">
    <property type="entry name" value="RNA_pol_sigma_r3/r4-like"/>
</dbReference>
<gene>
    <name evidence="3" type="ORF">GCM10009817_01720</name>
</gene>
<dbReference type="RefSeq" id="WP_344057468.1">
    <property type="nucleotide sequence ID" value="NZ_BAAAPU010000001.1"/>
</dbReference>
<accession>A0ABN2R950</accession>
<evidence type="ECO:0000313" key="4">
    <source>
        <dbReference type="Proteomes" id="UP001500013"/>
    </source>
</evidence>
<evidence type="ECO:0000259" key="2">
    <source>
        <dbReference type="Pfam" id="PF04545"/>
    </source>
</evidence>
<proteinExistence type="predicted"/>
<sequence length="573" mass="60642">MRGIDADFAGWVRGRQLGLLRGAWLVTGDDRRAEEVVLSALTGLARRWGHLGEAPPEAFVRARVHREAVAEAEEVAAAGGGPAPGLALLALLPPRERAVLVLRCLEGRSVDETAEALGLVHRRVREAESAARLALAPADGAAPTPLEVRALLEELGARVREVELADRAWQQALLQRSSARRRVLSTLVVAALAAAGLWVGGRGATVPHDAATDRLSGLTGLTGVRGLGGPATVGLTPVPQAAEAVWHTTTDGLKYVVAPPAGTEASQPQLDTGLAEVIDPDRLHQLASSRRPSGLESLGDAVYLEERSPGRWVPVVVWGDGQLFTLDTVSLTGLRSGTGLPRPPLDVWAFSADKTSLAFPQPGGVVVVDVGTRSAHTVPIPSPDLQWAGWLGGYLRAGSTEGTWSPGLSPRWPAPDPPRSPGAREFRVQKGQTVLDEHSPDVSARAIPVGWPQTHPLGETVSDAAQYASAFTLAAGDGPPLQAVDPRTVIVATNRHGYQRMLVFGDEQPRDPDCCTVLGWTVRHEVLYLSVAPSGTWIMGWDPDTGIVHRVTHFLTSASVPPVIALGARFTVG</sequence>
<name>A0ABN2R950_9MICO</name>
<reference evidence="3 4" key="1">
    <citation type="journal article" date="2019" name="Int. J. Syst. Evol. Microbiol.">
        <title>The Global Catalogue of Microorganisms (GCM) 10K type strain sequencing project: providing services to taxonomists for standard genome sequencing and annotation.</title>
        <authorList>
            <consortium name="The Broad Institute Genomics Platform"/>
            <consortium name="The Broad Institute Genome Sequencing Center for Infectious Disease"/>
            <person name="Wu L."/>
            <person name="Ma J."/>
        </authorList>
    </citation>
    <scope>NUCLEOTIDE SEQUENCE [LARGE SCALE GENOMIC DNA]</scope>
    <source>
        <strain evidence="3 4">JCM 15628</strain>
    </source>
</reference>
<organism evidence="3 4">
    <name type="scientific">Terrabacter lapilli</name>
    <dbReference type="NCBI Taxonomy" id="436231"/>
    <lineage>
        <taxon>Bacteria</taxon>
        <taxon>Bacillati</taxon>
        <taxon>Actinomycetota</taxon>
        <taxon>Actinomycetes</taxon>
        <taxon>Micrococcales</taxon>
        <taxon>Intrasporangiaceae</taxon>
        <taxon>Terrabacter</taxon>
    </lineage>
</organism>
<dbReference type="InterPro" id="IPR007630">
    <property type="entry name" value="RNA_pol_sigma70_r4"/>
</dbReference>
<protein>
    <recommendedName>
        <fullName evidence="2">RNA polymerase sigma-70 region 4 domain-containing protein</fullName>
    </recommendedName>
</protein>
<comment type="caution">
    <text evidence="3">The sequence shown here is derived from an EMBL/GenBank/DDBJ whole genome shotgun (WGS) entry which is preliminary data.</text>
</comment>
<dbReference type="SUPFAM" id="SSF88659">
    <property type="entry name" value="Sigma3 and sigma4 domains of RNA polymerase sigma factors"/>
    <property type="match status" value="1"/>
</dbReference>
<dbReference type="Proteomes" id="UP001500013">
    <property type="component" value="Unassembled WGS sequence"/>
</dbReference>
<dbReference type="EMBL" id="BAAAPU010000001">
    <property type="protein sequence ID" value="GAA1965587.1"/>
    <property type="molecule type" value="Genomic_DNA"/>
</dbReference>
<evidence type="ECO:0000313" key="3">
    <source>
        <dbReference type="EMBL" id="GAA1965587.1"/>
    </source>
</evidence>
<feature type="domain" description="RNA polymerase sigma-70 region 4" evidence="2">
    <location>
        <begin position="88"/>
        <end position="135"/>
    </location>
</feature>
<feature type="region of interest" description="Disordered" evidence="1">
    <location>
        <begin position="402"/>
        <end position="424"/>
    </location>
</feature>
<keyword evidence="4" id="KW-1185">Reference proteome</keyword>
<dbReference type="Pfam" id="PF04545">
    <property type="entry name" value="Sigma70_r4"/>
    <property type="match status" value="1"/>
</dbReference>